<keyword evidence="3" id="KW-0479">Metal-binding</keyword>
<name>A0A264W1X5_9BACL</name>
<sequence>MFTYERLTQAIDQVPAYPGIDPQEVADKLNELMQIGLTSEGGMHRFPYTTTEKQAKDVFVRWMEEAGLAVSEDAIGNLYGRLEGEDPSLPVVMTGSHLDSVPNGGAFDGPLGCISSLLAVKAIKARGIQPKRGIEVVVFVDEEGARFRNGIFGSRVLMGEVSYEDLLRFQDDAGIGLVDAMREMGFTPEDVQVHTRQADEIHAFLELHIEQGVKLEETGTNIGVVEGIAGPAWLTATYKGNTDHAGNTPMDARKDTVPAAAELILEVEKLPRQINGTAVATVGKLHVFPNGSNVIAGETQVTVDVRDIYEDTRADLLERIYDAAERIAKARGLEVTIEQDVQIPPVLVPEEIQQIIRDAAGACGLSTMPLVSGAGHDAMIMGKYVPSGMVFVPSHNGKSHSPDEWTGLADCVNGVAVMTEALVALSK</sequence>
<comment type="caution">
    <text evidence="5">The sequence shown here is derived from an EMBL/GenBank/DDBJ whole genome shotgun (WGS) entry which is preliminary data.</text>
</comment>
<evidence type="ECO:0000256" key="2">
    <source>
        <dbReference type="ARBA" id="ARBA00022801"/>
    </source>
</evidence>
<keyword evidence="6" id="KW-1185">Reference proteome</keyword>
<organism evidence="5 6">
    <name type="scientific">Tetzosporium hominis</name>
    <dbReference type="NCBI Taxonomy" id="2020506"/>
    <lineage>
        <taxon>Bacteria</taxon>
        <taxon>Bacillati</taxon>
        <taxon>Bacillota</taxon>
        <taxon>Bacilli</taxon>
        <taxon>Bacillales</taxon>
        <taxon>Caryophanaceae</taxon>
        <taxon>Tetzosporium</taxon>
    </lineage>
</organism>
<dbReference type="InterPro" id="IPR036264">
    <property type="entry name" value="Bact_exopeptidase_dim_dom"/>
</dbReference>
<keyword evidence="3" id="KW-0862">Zinc</keyword>
<feature type="domain" description="Peptidase M20 dimerisation" evidence="4">
    <location>
        <begin position="230"/>
        <end position="329"/>
    </location>
</feature>
<dbReference type="Pfam" id="PF07687">
    <property type="entry name" value="M20_dimer"/>
    <property type="match status" value="1"/>
</dbReference>
<dbReference type="RefSeq" id="WP_094943434.1">
    <property type="nucleotide sequence ID" value="NZ_NOKQ01000220.1"/>
</dbReference>
<reference evidence="5 6" key="1">
    <citation type="submission" date="2017-07" db="EMBL/GenBank/DDBJ databases">
        <title>Tetzosporium hominis gen.nov. sp.nov.</title>
        <authorList>
            <person name="Tetz G."/>
            <person name="Tetz V."/>
        </authorList>
    </citation>
    <scope>NUCLEOTIDE SEQUENCE [LARGE SCALE GENOMIC DNA]</scope>
    <source>
        <strain evidence="5 6">VT-49</strain>
    </source>
</reference>
<evidence type="ECO:0000313" key="6">
    <source>
        <dbReference type="Proteomes" id="UP000217065"/>
    </source>
</evidence>
<dbReference type="SUPFAM" id="SSF55031">
    <property type="entry name" value="Bacterial exopeptidase dimerisation domain"/>
    <property type="match status" value="1"/>
</dbReference>
<dbReference type="EMBL" id="NOKQ01000220">
    <property type="protein sequence ID" value="OZS77571.1"/>
    <property type="molecule type" value="Genomic_DNA"/>
</dbReference>
<keyword evidence="2 5" id="KW-0378">Hydrolase</keyword>
<dbReference type="InterPro" id="IPR011650">
    <property type="entry name" value="Peptidase_M20_dimer"/>
</dbReference>
<dbReference type="PIRSF" id="PIRSF001235">
    <property type="entry name" value="Amidase_carbamoylase"/>
    <property type="match status" value="1"/>
</dbReference>
<dbReference type="Gene3D" id="3.40.630.10">
    <property type="entry name" value="Zn peptidases"/>
    <property type="match status" value="1"/>
</dbReference>
<dbReference type="Pfam" id="PF01546">
    <property type="entry name" value="Peptidase_M20"/>
    <property type="match status" value="1"/>
</dbReference>
<feature type="binding site" evidence="3">
    <location>
        <position position="143"/>
    </location>
    <ligand>
        <name>Zn(2+)</name>
        <dbReference type="ChEBI" id="CHEBI:29105"/>
        <label>2</label>
    </ligand>
</feature>
<dbReference type="InterPro" id="IPR010158">
    <property type="entry name" value="Amidase_Cbmase"/>
</dbReference>
<dbReference type="InterPro" id="IPR002933">
    <property type="entry name" value="Peptidase_M20"/>
</dbReference>
<dbReference type="PANTHER" id="PTHR32494:SF5">
    <property type="entry name" value="ALLANTOATE AMIDOHYDROLASE"/>
    <property type="match status" value="1"/>
</dbReference>
<dbReference type="Gene3D" id="3.30.70.360">
    <property type="match status" value="1"/>
</dbReference>
<accession>A0A264W1X5</accession>
<comment type="cofactor">
    <cofactor evidence="3">
        <name>Zn(2+)</name>
        <dbReference type="ChEBI" id="CHEBI:29105"/>
    </cofactor>
    <text evidence="3">Binds 2 Zn(2+) ions per subunit.</text>
</comment>
<dbReference type="NCBIfam" id="NF006771">
    <property type="entry name" value="PRK09290.1-5"/>
    <property type="match status" value="1"/>
</dbReference>
<dbReference type="GO" id="GO:0046872">
    <property type="term" value="F:metal ion binding"/>
    <property type="evidence" value="ECO:0007669"/>
    <property type="project" value="UniProtKB-KW"/>
</dbReference>
<feature type="binding site" evidence="3">
    <location>
        <position position="108"/>
    </location>
    <ligand>
        <name>Zn(2+)</name>
        <dbReference type="ChEBI" id="CHEBI:29105"/>
        <label>1</label>
    </ligand>
</feature>
<feature type="binding site" evidence="3">
    <location>
        <position position="108"/>
    </location>
    <ligand>
        <name>Zn(2+)</name>
        <dbReference type="ChEBI" id="CHEBI:29105"/>
        <label>2</label>
    </ligand>
</feature>
<dbReference type="SUPFAM" id="SSF53187">
    <property type="entry name" value="Zn-dependent exopeptidases"/>
    <property type="match status" value="1"/>
</dbReference>
<dbReference type="NCBIfam" id="TIGR01879">
    <property type="entry name" value="hydantase"/>
    <property type="match status" value="1"/>
</dbReference>
<comment type="similarity">
    <text evidence="1">Belongs to the peptidase M20 family.</text>
</comment>
<dbReference type="Proteomes" id="UP000217065">
    <property type="component" value="Unassembled WGS sequence"/>
</dbReference>
<gene>
    <name evidence="5" type="ORF">CF394_10175</name>
</gene>
<dbReference type="PANTHER" id="PTHR32494">
    <property type="entry name" value="ALLANTOATE DEIMINASE-RELATED"/>
    <property type="match status" value="1"/>
</dbReference>
<feature type="binding site" evidence="3">
    <location>
        <position position="400"/>
    </location>
    <ligand>
        <name>Zn(2+)</name>
        <dbReference type="ChEBI" id="CHEBI:29105"/>
        <label>2</label>
    </ligand>
</feature>
<dbReference type="OrthoDB" id="9808195at2"/>
<evidence type="ECO:0000313" key="5">
    <source>
        <dbReference type="EMBL" id="OZS77571.1"/>
    </source>
</evidence>
<evidence type="ECO:0000259" key="4">
    <source>
        <dbReference type="Pfam" id="PF07687"/>
    </source>
</evidence>
<dbReference type="AlphaFoldDB" id="A0A264W1X5"/>
<dbReference type="GO" id="GO:0016813">
    <property type="term" value="F:hydrolase activity, acting on carbon-nitrogen (but not peptide) bonds, in linear amidines"/>
    <property type="evidence" value="ECO:0007669"/>
    <property type="project" value="InterPro"/>
</dbReference>
<evidence type="ECO:0000256" key="1">
    <source>
        <dbReference type="ARBA" id="ARBA00006153"/>
    </source>
</evidence>
<protein>
    <submittedName>
        <fullName evidence="5">Zn-dependent hydrolase</fullName>
    </submittedName>
</protein>
<feature type="binding site" evidence="3">
    <location>
        <position position="97"/>
    </location>
    <ligand>
        <name>Zn(2+)</name>
        <dbReference type="ChEBI" id="CHEBI:29105"/>
        <label>1</label>
    </ligand>
</feature>
<evidence type="ECO:0000256" key="3">
    <source>
        <dbReference type="PIRSR" id="PIRSR001235-1"/>
    </source>
</evidence>
<feature type="binding site" evidence="3">
    <location>
        <position position="208"/>
    </location>
    <ligand>
        <name>Zn(2+)</name>
        <dbReference type="ChEBI" id="CHEBI:29105"/>
        <label>1</label>
    </ligand>
</feature>
<dbReference type="CDD" id="cd03884">
    <property type="entry name" value="M20_bAS"/>
    <property type="match status" value="1"/>
</dbReference>
<proteinExistence type="inferred from homology"/>